<keyword evidence="6" id="KW-1185">Reference proteome</keyword>
<accession>A0A9R0RCZ8</accession>
<feature type="transmembrane region" description="Helical" evidence="3">
    <location>
        <begin position="102"/>
        <end position="125"/>
    </location>
</feature>
<keyword evidence="1" id="KW-0547">Nucleotide-binding</keyword>
<evidence type="ECO:0000259" key="4">
    <source>
        <dbReference type="Pfam" id="PF23180"/>
    </source>
</evidence>
<dbReference type="PANTHER" id="PTHR47989">
    <property type="entry name" value="OS01G0750732 PROTEIN"/>
    <property type="match status" value="1"/>
</dbReference>
<keyword evidence="3" id="KW-1133">Transmembrane helix</keyword>
<dbReference type="Proteomes" id="UP000324705">
    <property type="component" value="Chromosome 3A"/>
</dbReference>
<evidence type="ECO:0000313" key="6">
    <source>
        <dbReference type="Proteomes" id="UP000324705"/>
    </source>
</evidence>
<sequence length="165" mass="17701">MGANVAGDQPDKTVVLVHLVPMHVNFDKATALSTFQSLWSKKISLKPSVFGDYEILYVVYPGLPPSPPSAPAGAFGNSRNARAMKPLGVDVGRPKRKVNGSVIAIAVLSTVIALIICTVAAWLLILRFRDSDDMAQGYPHSAIPKISRSSGMCTCPSNIYIHIIL</sequence>
<organism evidence="5 6">
    <name type="scientific">Triticum turgidum subsp. durum</name>
    <name type="common">Durum wheat</name>
    <name type="synonym">Triticum durum</name>
    <dbReference type="NCBI Taxonomy" id="4567"/>
    <lineage>
        <taxon>Eukaryota</taxon>
        <taxon>Viridiplantae</taxon>
        <taxon>Streptophyta</taxon>
        <taxon>Embryophyta</taxon>
        <taxon>Tracheophyta</taxon>
        <taxon>Spermatophyta</taxon>
        <taxon>Magnoliopsida</taxon>
        <taxon>Liliopsida</taxon>
        <taxon>Poales</taxon>
        <taxon>Poaceae</taxon>
        <taxon>BOP clade</taxon>
        <taxon>Pooideae</taxon>
        <taxon>Triticodae</taxon>
        <taxon>Triticeae</taxon>
        <taxon>Triticinae</taxon>
        <taxon>Triticum</taxon>
    </lineage>
</organism>
<keyword evidence="3" id="KW-0472">Membrane</keyword>
<dbReference type="EMBL" id="LT934115">
    <property type="protein sequence ID" value="VAH57676.1"/>
    <property type="molecule type" value="Genomic_DNA"/>
</dbReference>
<dbReference type="AlphaFoldDB" id="A0A9R0RCZ8"/>
<name>A0A9R0RCZ8_TRITD</name>
<keyword evidence="2" id="KW-0067">ATP-binding</keyword>
<reference evidence="5 6" key="1">
    <citation type="submission" date="2017-09" db="EMBL/GenBank/DDBJ databases">
        <authorList>
            <consortium name="International Durum Wheat Genome Sequencing Consortium (IDWGSC)"/>
            <person name="Milanesi L."/>
        </authorList>
    </citation>
    <scope>NUCLEOTIDE SEQUENCE [LARGE SCALE GENOMIC DNA]</scope>
    <source>
        <strain evidence="6">cv. Svevo</strain>
    </source>
</reference>
<dbReference type="Gramene" id="TRITD3Av1G031900.31">
    <property type="protein sequence ID" value="TRITD3Av1G031900.31"/>
    <property type="gene ID" value="TRITD3Av1G031900"/>
</dbReference>
<protein>
    <recommendedName>
        <fullName evidence="4">Receptor-like PK ALE2 N-terminal domain-containing protein</fullName>
    </recommendedName>
</protein>
<evidence type="ECO:0000256" key="2">
    <source>
        <dbReference type="ARBA" id="ARBA00022840"/>
    </source>
</evidence>
<gene>
    <name evidence="5" type="ORF">TRITD_3Av1G031900</name>
</gene>
<dbReference type="PANTHER" id="PTHR47989:SF70">
    <property type="entry name" value="OS01G0195200 PROTEIN"/>
    <property type="match status" value="1"/>
</dbReference>
<evidence type="ECO:0000256" key="3">
    <source>
        <dbReference type="SAM" id="Phobius"/>
    </source>
</evidence>
<dbReference type="Pfam" id="PF23180">
    <property type="entry name" value="ALE2_N"/>
    <property type="match status" value="1"/>
</dbReference>
<feature type="domain" description="Receptor-like PK ALE2 N-terminal" evidence="4">
    <location>
        <begin position="1"/>
        <end position="64"/>
    </location>
</feature>
<evidence type="ECO:0000256" key="1">
    <source>
        <dbReference type="ARBA" id="ARBA00022741"/>
    </source>
</evidence>
<evidence type="ECO:0000313" key="5">
    <source>
        <dbReference type="EMBL" id="VAH57676.1"/>
    </source>
</evidence>
<proteinExistence type="predicted"/>
<keyword evidence="3" id="KW-0812">Transmembrane</keyword>
<dbReference type="GO" id="GO:0005524">
    <property type="term" value="F:ATP binding"/>
    <property type="evidence" value="ECO:0007669"/>
    <property type="project" value="UniProtKB-KW"/>
</dbReference>
<dbReference type="InterPro" id="IPR057597">
    <property type="entry name" value="ALE2_N"/>
</dbReference>